<evidence type="ECO:0000256" key="1">
    <source>
        <dbReference type="SAM" id="Phobius"/>
    </source>
</evidence>
<reference evidence="2 3" key="1">
    <citation type="journal article" date="2010" name="Stand. Genomic Sci.">
        <title>Complete genome sequence of Spirosoma linguale type strain (1).</title>
        <authorList>
            <person name="Lail K."/>
            <person name="Sikorski J."/>
            <person name="Saunders E."/>
            <person name="Lapidus A."/>
            <person name="Glavina Del Rio T."/>
            <person name="Copeland A."/>
            <person name="Tice H."/>
            <person name="Cheng J.-F."/>
            <person name="Lucas S."/>
            <person name="Nolan M."/>
            <person name="Bruce D."/>
            <person name="Goodwin L."/>
            <person name="Pitluck S."/>
            <person name="Ivanova N."/>
            <person name="Mavromatis K."/>
            <person name="Ovchinnikova G."/>
            <person name="Pati A."/>
            <person name="Chen A."/>
            <person name="Palaniappan K."/>
            <person name="Land M."/>
            <person name="Hauser L."/>
            <person name="Chang Y.-J."/>
            <person name="Jeffries C.D."/>
            <person name="Chain P."/>
            <person name="Brettin T."/>
            <person name="Detter J.C."/>
            <person name="Schuetze A."/>
            <person name="Rohde M."/>
            <person name="Tindall B.J."/>
            <person name="Goeker M."/>
            <person name="Bristow J."/>
            <person name="Eisen J.A."/>
            <person name="Markowitz V."/>
            <person name="Hugenholtz P."/>
            <person name="Kyrpides N.C."/>
            <person name="Klenk H.-P."/>
            <person name="Chen F."/>
        </authorList>
    </citation>
    <scope>NUCLEOTIDE SEQUENCE [LARGE SCALE GENOMIC DNA]</scope>
    <source>
        <strain evidence="3">ATCC 33905 / DSM 74 / LMG 10896 / Claus 1</strain>
    </source>
</reference>
<evidence type="ECO:0000313" key="3">
    <source>
        <dbReference type="Proteomes" id="UP000002028"/>
    </source>
</evidence>
<evidence type="ECO:0000313" key="2">
    <source>
        <dbReference type="EMBL" id="ADB39204.1"/>
    </source>
</evidence>
<keyword evidence="3" id="KW-1185">Reference proteome</keyword>
<dbReference type="HOGENOM" id="CLU_2604290_0_0_10"/>
<dbReference type="EMBL" id="CP001769">
    <property type="protein sequence ID" value="ADB39204.1"/>
    <property type="molecule type" value="Genomic_DNA"/>
</dbReference>
<dbReference type="AlphaFoldDB" id="D2QME1"/>
<dbReference type="KEGG" id="sli:Slin_3193"/>
<gene>
    <name evidence="2" type="ordered locus">Slin_3193</name>
</gene>
<protein>
    <submittedName>
        <fullName evidence="2">Uncharacterized protein</fullName>
    </submittedName>
</protein>
<organism evidence="2 3">
    <name type="scientific">Spirosoma linguale (strain ATCC 33905 / DSM 74 / LMG 10896 / Claus 1)</name>
    <dbReference type="NCBI Taxonomy" id="504472"/>
    <lineage>
        <taxon>Bacteria</taxon>
        <taxon>Pseudomonadati</taxon>
        <taxon>Bacteroidota</taxon>
        <taxon>Cytophagia</taxon>
        <taxon>Cytophagales</taxon>
        <taxon>Cytophagaceae</taxon>
        <taxon>Spirosoma</taxon>
    </lineage>
</organism>
<keyword evidence="1" id="KW-0812">Transmembrane</keyword>
<feature type="transmembrane region" description="Helical" evidence="1">
    <location>
        <begin position="50"/>
        <end position="69"/>
    </location>
</feature>
<keyword evidence="1" id="KW-0472">Membrane</keyword>
<accession>D2QME1</accession>
<proteinExistence type="predicted"/>
<name>D2QME1_SPILD</name>
<sequence>MPSESFYDILNLSFGMVILHYMAQMLLYLFPNMPQAKKMNQNFLSSYMNFATFFFGKFMYGFIYLGQVIDVLYTDFHKL</sequence>
<keyword evidence="1" id="KW-1133">Transmembrane helix</keyword>
<feature type="transmembrane region" description="Helical" evidence="1">
    <location>
        <begin position="12"/>
        <end position="30"/>
    </location>
</feature>
<dbReference type="Proteomes" id="UP000002028">
    <property type="component" value="Chromosome"/>
</dbReference>